<evidence type="ECO:0000256" key="1">
    <source>
        <dbReference type="ARBA" id="ARBA00023015"/>
    </source>
</evidence>
<evidence type="ECO:0000259" key="5">
    <source>
        <dbReference type="PROSITE" id="PS50090"/>
    </source>
</evidence>
<dbReference type="STRING" id="431595.K3WDR2"/>
<dbReference type="VEuPathDB" id="FungiDB:PYU1_G003099"/>
<evidence type="ECO:0000256" key="3">
    <source>
        <dbReference type="ARBA" id="ARBA00023242"/>
    </source>
</evidence>
<proteinExistence type="predicted"/>
<feature type="domain" description="HTH myb-type" evidence="6">
    <location>
        <begin position="44"/>
        <end position="92"/>
    </location>
</feature>
<dbReference type="SMART" id="SM00717">
    <property type="entry name" value="SANT"/>
    <property type="match status" value="1"/>
</dbReference>
<dbReference type="HOGENOM" id="CLU_080595_3_0_1"/>
<dbReference type="PROSITE" id="PS50090">
    <property type="entry name" value="MYB_LIKE"/>
    <property type="match status" value="1"/>
</dbReference>
<dbReference type="InterPro" id="IPR006447">
    <property type="entry name" value="Myb_dom_plants"/>
</dbReference>
<dbReference type="InterPro" id="IPR001005">
    <property type="entry name" value="SANT/Myb"/>
</dbReference>
<keyword evidence="8" id="KW-1185">Reference proteome</keyword>
<sequence>MTITTRVQSQFRDAASEEERLIRIAPTQGRSRTPDATPPGSGPSWTNDEHDRFLEAMELFPSGPWKVIANYVGTKTPRQTMTHAQKYRQKIARRQRGLKTTQAKNQDTQIKGDHAAMQSAIDHELATLLLPPTNVVGATTSYVPILPSWSNFTTPQVVMQEHWDYVHSSPPDSPLFEDDADLAAFLLEDYEPLLFSDELGASLEDEQEISRILTECGW</sequence>
<dbReference type="EMBL" id="GL376603">
    <property type="status" value="NOT_ANNOTATED_CDS"/>
    <property type="molecule type" value="Genomic_DNA"/>
</dbReference>
<organism evidence="7 8">
    <name type="scientific">Globisporangium ultimum (strain ATCC 200006 / CBS 805.95 / DAOM BR144)</name>
    <name type="common">Pythium ultimum</name>
    <dbReference type="NCBI Taxonomy" id="431595"/>
    <lineage>
        <taxon>Eukaryota</taxon>
        <taxon>Sar</taxon>
        <taxon>Stramenopiles</taxon>
        <taxon>Oomycota</taxon>
        <taxon>Peronosporomycetes</taxon>
        <taxon>Pythiales</taxon>
        <taxon>Pythiaceae</taxon>
        <taxon>Globisporangium</taxon>
    </lineage>
</organism>
<feature type="region of interest" description="Disordered" evidence="4">
    <location>
        <begin position="24"/>
        <end position="48"/>
    </location>
</feature>
<dbReference type="PANTHER" id="PTHR12802:SF155">
    <property type="entry name" value="DEUBIQUITINASE MYSM1"/>
    <property type="match status" value="1"/>
</dbReference>
<reference evidence="8" key="1">
    <citation type="journal article" date="2010" name="Genome Biol.">
        <title>Genome sequence of the necrotrophic plant pathogen Pythium ultimum reveals original pathogenicity mechanisms and effector repertoire.</title>
        <authorList>
            <person name="Levesque C.A."/>
            <person name="Brouwer H."/>
            <person name="Cano L."/>
            <person name="Hamilton J.P."/>
            <person name="Holt C."/>
            <person name="Huitema E."/>
            <person name="Raffaele S."/>
            <person name="Robideau G.P."/>
            <person name="Thines M."/>
            <person name="Win J."/>
            <person name="Zerillo M.M."/>
            <person name="Beakes G.W."/>
            <person name="Boore J.L."/>
            <person name="Busam D."/>
            <person name="Dumas B."/>
            <person name="Ferriera S."/>
            <person name="Fuerstenberg S.I."/>
            <person name="Gachon C.M."/>
            <person name="Gaulin E."/>
            <person name="Govers F."/>
            <person name="Grenville-Briggs L."/>
            <person name="Horner N."/>
            <person name="Hostetler J."/>
            <person name="Jiang R.H."/>
            <person name="Johnson J."/>
            <person name="Krajaejun T."/>
            <person name="Lin H."/>
            <person name="Meijer H.J."/>
            <person name="Moore B."/>
            <person name="Morris P."/>
            <person name="Phuntmart V."/>
            <person name="Puiu D."/>
            <person name="Shetty J."/>
            <person name="Stajich J.E."/>
            <person name="Tripathy S."/>
            <person name="Wawra S."/>
            <person name="van West P."/>
            <person name="Whitty B.R."/>
            <person name="Coutinho P.M."/>
            <person name="Henrissat B."/>
            <person name="Martin F."/>
            <person name="Thomas P.D."/>
            <person name="Tyler B.M."/>
            <person name="De Vries R.P."/>
            <person name="Kamoun S."/>
            <person name="Yandell M."/>
            <person name="Tisserat N."/>
            <person name="Buell C.R."/>
        </authorList>
    </citation>
    <scope>NUCLEOTIDE SEQUENCE</scope>
    <source>
        <strain evidence="8">DAOM:BR144</strain>
    </source>
</reference>
<dbReference type="Proteomes" id="UP000019132">
    <property type="component" value="Unassembled WGS sequence"/>
</dbReference>
<keyword evidence="3" id="KW-0539">Nucleus</keyword>
<name>K3WDR2_GLOUD</name>
<dbReference type="CDD" id="cd00167">
    <property type="entry name" value="SANT"/>
    <property type="match status" value="1"/>
</dbReference>
<dbReference type="AlphaFoldDB" id="K3WDR2"/>
<evidence type="ECO:0000259" key="6">
    <source>
        <dbReference type="PROSITE" id="PS51294"/>
    </source>
</evidence>
<dbReference type="EnsemblProtists" id="PYU1_T003103">
    <property type="protein sequence ID" value="PYU1_T003103"/>
    <property type="gene ID" value="PYU1_G003099"/>
</dbReference>
<dbReference type="Gene3D" id="1.10.10.60">
    <property type="entry name" value="Homeodomain-like"/>
    <property type="match status" value="1"/>
</dbReference>
<dbReference type="InterPro" id="IPR009057">
    <property type="entry name" value="Homeodomain-like_sf"/>
</dbReference>
<dbReference type="SUPFAM" id="SSF46689">
    <property type="entry name" value="Homeodomain-like"/>
    <property type="match status" value="1"/>
</dbReference>
<evidence type="ECO:0000256" key="4">
    <source>
        <dbReference type="SAM" id="MobiDB-lite"/>
    </source>
</evidence>
<dbReference type="GO" id="GO:0003677">
    <property type="term" value="F:DNA binding"/>
    <property type="evidence" value="ECO:0007669"/>
    <property type="project" value="InterPro"/>
</dbReference>
<dbReference type="eggNOG" id="ENOG502RUWJ">
    <property type="taxonomic scope" value="Eukaryota"/>
</dbReference>
<dbReference type="Pfam" id="PF00249">
    <property type="entry name" value="Myb_DNA-binding"/>
    <property type="match status" value="1"/>
</dbReference>
<evidence type="ECO:0000313" key="7">
    <source>
        <dbReference type="EnsemblProtists" id="PYU1_T003103"/>
    </source>
</evidence>
<evidence type="ECO:0000313" key="8">
    <source>
        <dbReference type="Proteomes" id="UP000019132"/>
    </source>
</evidence>
<protein>
    <submittedName>
        <fullName evidence="7">Uncharacterized protein</fullName>
    </submittedName>
</protein>
<accession>K3WDR2</accession>
<keyword evidence="1" id="KW-0805">Transcription regulation</keyword>
<dbReference type="NCBIfam" id="TIGR01557">
    <property type="entry name" value="myb_SHAQKYF"/>
    <property type="match status" value="1"/>
</dbReference>
<reference evidence="7" key="3">
    <citation type="submission" date="2015-02" db="UniProtKB">
        <authorList>
            <consortium name="EnsemblProtists"/>
        </authorList>
    </citation>
    <scope>IDENTIFICATION</scope>
    <source>
        <strain evidence="7">DAOM BR144</strain>
    </source>
</reference>
<reference evidence="8" key="2">
    <citation type="submission" date="2010-04" db="EMBL/GenBank/DDBJ databases">
        <authorList>
            <person name="Buell R."/>
            <person name="Hamilton J."/>
            <person name="Hostetler J."/>
        </authorList>
    </citation>
    <scope>NUCLEOTIDE SEQUENCE [LARGE SCALE GENOMIC DNA]</scope>
    <source>
        <strain evidence="8">DAOM:BR144</strain>
    </source>
</reference>
<dbReference type="InParanoid" id="K3WDR2"/>
<feature type="domain" description="Myb-like" evidence="5">
    <location>
        <begin position="44"/>
        <end position="88"/>
    </location>
</feature>
<dbReference type="PANTHER" id="PTHR12802">
    <property type="entry name" value="SWI/SNF COMPLEX-RELATED"/>
    <property type="match status" value="1"/>
</dbReference>
<evidence type="ECO:0000256" key="2">
    <source>
        <dbReference type="ARBA" id="ARBA00023163"/>
    </source>
</evidence>
<dbReference type="InterPro" id="IPR017930">
    <property type="entry name" value="Myb_dom"/>
</dbReference>
<keyword evidence="2" id="KW-0804">Transcription</keyword>
<dbReference type="PROSITE" id="PS51294">
    <property type="entry name" value="HTH_MYB"/>
    <property type="match status" value="1"/>
</dbReference>